<reference evidence="7 8" key="1">
    <citation type="submission" date="2017-07" db="EMBL/GenBank/DDBJ databases">
        <title>Draft Genome Sequences of Select Purple Nonsulfur Bacteria.</title>
        <authorList>
            <person name="Lasarre B."/>
            <person name="Mckinlay J.B."/>
        </authorList>
    </citation>
    <scope>NUCLEOTIDE SEQUENCE [LARGE SCALE GENOMIC DNA]</scope>
    <source>
        <strain evidence="7 8">DSM 11907</strain>
    </source>
</reference>
<dbReference type="GO" id="GO:0003676">
    <property type="term" value="F:nucleic acid binding"/>
    <property type="evidence" value="ECO:0007669"/>
    <property type="project" value="InterPro"/>
</dbReference>
<keyword evidence="1" id="KW-0540">Nuclease</keyword>
<dbReference type="Proteomes" id="UP000248863">
    <property type="component" value="Unassembled WGS sequence"/>
</dbReference>
<dbReference type="OrthoDB" id="5292295at2"/>
<keyword evidence="8" id="KW-1185">Reference proteome</keyword>
<evidence type="ECO:0000256" key="1">
    <source>
        <dbReference type="ARBA" id="ARBA00022722"/>
    </source>
</evidence>
<protein>
    <recommendedName>
        <fullName evidence="4">Putative HNH nuclease YajD</fullName>
    </recommendedName>
</protein>
<name>A0A327KXM3_9BRAD</name>
<proteinExistence type="inferred from homology"/>
<dbReference type="GO" id="GO:0008270">
    <property type="term" value="F:zinc ion binding"/>
    <property type="evidence" value="ECO:0007669"/>
    <property type="project" value="InterPro"/>
</dbReference>
<comment type="caution">
    <text evidence="7">The sequence shown here is derived from an EMBL/GenBank/DDBJ whole genome shotgun (WGS) entry which is preliminary data.</text>
</comment>
<evidence type="ECO:0000256" key="5">
    <source>
        <dbReference type="SAM" id="MobiDB-lite"/>
    </source>
</evidence>
<dbReference type="GO" id="GO:0004519">
    <property type="term" value="F:endonuclease activity"/>
    <property type="evidence" value="ECO:0007669"/>
    <property type="project" value="InterPro"/>
</dbReference>
<dbReference type="PANTHER" id="PTHR41286">
    <property type="entry name" value="HNH NUCLEASE YAJD-RELATED"/>
    <property type="match status" value="1"/>
</dbReference>
<evidence type="ECO:0000313" key="7">
    <source>
        <dbReference type="EMBL" id="RAI41972.1"/>
    </source>
</evidence>
<dbReference type="RefSeq" id="WP_111355238.1">
    <property type="nucleotide sequence ID" value="NZ_NHSK01000074.1"/>
</dbReference>
<keyword evidence="2" id="KW-0378">Hydrolase</keyword>
<dbReference type="GO" id="GO:0005829">
    <property type="term" value="C:cytosol"/>
    <property type="evidence" value="ECO:0007669"/>
    <property type="project" value="TreeGrafter"/>
</dbReference>
<dbReference type="InterPro" id="IPR002711">
    <property type="entry name" value="HNH"/>
</dbReference>
<dbReference type="InterPro" id="IPR003615">
    <property type="entry name" value="HNH_nuc"/>
</dbReference>
<sequence length="96" mass="10823">MARLSARQRGYSTAWDKARAGFLRDHPWCAICLKAGRYTQATVVDHIKPHRGDQSLFWDRSNWQALDATCHSSAKQKAEKSGKPVRVTGVDGWPID</sequence>
<feature type="domain" description="HNH nuclease" evidence="6">
    <location>
        <begin position="17"/>
        <end position="72"/>
    </location>
</feature>
<evidence type="ECO:0000256" key="4">
    <source>
        <dbReference type="ARBA" id="ARBA00040194"/>
    </source>
</evidence>
<comment type="similarity">
    <text evidence="3">Belongs to the HNH nuclease family.</text>
</comment>
<dbReference type="PANTHER" id="PTHR41286:SF1">
    <property type="entry name" value="HNH NUCLEASE YAJD-RELATED"/>
    <property type="match status" value="1"/>
</dbReference>
<dbReference type="Pfam" id="PF01844">
    <property type="entry name" value="HNH"/>
    <property type="match status" value="1"/>
</dbReference>
<dbReference type="EMBL" id="NPEU01000006">
    <property type="protein sequence ID" value="RAI41972.1"/>
    <property type="molecule type" value="Genomic_DNA"/>
</dbReference>
<dbReference type="SMART" id="SM00507">
    <property type="entry name" value="HNHc"/>
    <property type="match status" value="1"/>
</dbReference>
<evidence type="ECO:0000259" key="6">
    <source>
        <dbReference type="SMART" id="SM00507"/>
    </source>
</evidence>
<dbReference type="AlphaFoldDB" id="A0A327KXM3"/>
<dbReference type="CDD" id="cd00085">
    <property type="entry name" value="HNHc"/>
    <property type="match status" value="1"/>
</dbReference>
<feature type="region of interest" description="Disordered" evidence="5">
    <location>
        <begin position="74"/>
        <end position="96"/>
    </location>
</feature>
<dbReference type="GO" id="GO:0016787">
    <property type="term" value="F:hydrolase activity"/>
    <property type="evidence" value="ECO:0007669"/>
    <property type="project" value="UniProtKB-KW"/>
</dbReference>
<dbReference type="Gene3D" id="1.10.30.50">
    <property type="match status" value="1"/>
</dbReference>
<gene>
    <name evidence="7" type="ORF">CH338_01325</name>
</gene>
<accession>A0A327KXM3</accession>
<evidence type="ECO:0000313" key="8">
    <source>
        <dbReference type="Proteomes" id="UP000248863"/>
    </source>
</evidence>
<evidence type="ECO:0000256" key="2">
    <source>
        <dbReference type="ARBA" id="ARBA00022801"/>
    </source>
</evidence>
<evidence type="ECO:0000256" key="3">
    <source>
        <dbReference type="ARBA" id="ARBA00038412"/>
    </source>
</evidence>
<organism evidence="7 8">
    <name type="scientific">Rhodoplanes elegans</name>
    <dbReference type="NCBI Taxonomy" id="29408"/>
    <lineage>
        <taxon>Bacteria</taxon>
        <taxon>Pseudomonadati</taxon>
        <taxon>Pseudomonadota</taxon>
        <taxon>Alphaproteobacteria</taxon>
        <taxon>Hyphomicrobiales</taxon>
        <taxon>Nitrobacteraceae</taxon>
        <taxon>Rhodoplanes</taxon>
    </lineage>
</organism>